<evidence type="ECO:0000256" key="1">
    <source>
        <dbReference type="ARBA" id="ARBA00004370"/>
    </source>
</evidence>
<gene>
    <name evidence="4" type="ORF">T459_03504</name>
</gene>
<dbReference type="Gramene" id="PHT95622">
    <property type="protein sequence ID" value="PHT95622"/>
    <property type="gene ID" value="T459_03504"/>
</dbReference>
<dbReference type="PANTHER" id="PTHR47038:SF4">
    <property type="entry name" value="BAG-ASSOCIATED GRAM PROTEIN 1-LIKE"/>
    <property type="match status" value="1"/>
</dbReference>
<evidence type="ECO:0000259" key="3">
    <source>
        <dbReference type="PROSITE" id="PS51778"/>
    </source>
</evidence>
<dbReference type="Pfam" id="PF16016">
    <property type="entry name" value="VASt"/>
    <property type="match status" value="1"/>
</dbReference>
<keyword evidence="2" id="KW-0472">Membrane</keyword>
<accession>A0A2G3AN09</accession>
<proteinExistence type="predicted"/>
<reference evidence="4 5" key="1">
    <citation type="journal article" date="2014" name="Nat. Genet.">
        <title>Genome sequence of the hot pepper provides insights into the evolution of pungency in Capsicum species.</title>
        <authorList>
            <person name="Kim S."/>
            <person name="Park M."/>
            <person name="Yeom S.I."/>
            <person name="Kim Y.M."/>
            <person name="Lee J.M."/>
            <person name="Lee H.A."/>
            <person name="Seo E."/>
            <person name="Choi J."/>
            <person name="Cheong K."/>
            <person name="Kim K.T."/>
            <person name="Jung K."/>
            <person name="Lee G.W."/>
            <person name="Oh S.K."/>
            <person name="Bae C."/>
            <person name="Kim S.B."/>
            <person name="Lee H.Y."/>
            <person name="Kim S.Y."/>
            <person name="Kim M.S."/>
            <person name="Kang B.C."/>
            <person name="Jo Y.D."/>
            <person name="Yang H.B."/>
            <person name="Jeong H.J."/>
            <person name="Kang W.H."/>
            <person name="Kwon J.K."/>
            <person name="Shin C."/>
            <person name="Lim J.Y."/>
            <person name="Park J.H."/>
            <person name="Huh J.H."/>
            <person name="Kim J.S."/>
            <person name="Kim B.D."/>
            <person name="Cohen O."/>
            <person name="Paran I."/>
            <person name="Suh M.C."/>
            <person name="Lee S.B."/>
            <person name="Kim Y.K."/>
            <person name="Shin Y."/>
            <person name="Noh S.J."/>
            <person name="Park J."/>
            <person name="Seo Y.S."/>
            <person name="Kwon S.Y."/>
            <person name="Kim H.A."/>
            <person name="Park J.M."/>
            <person name="Kim H.J."/>
            <person name="Choi S.B."/>
            <person name="Bosland P.W."/>
            <person name="Reeves G."/>
            <person name="Jo S.H."/>
            <person name="Lee B.W."/>
            <person name="Cho H.T."/>
            <person name="Choi H.S."/>
            <person name="Lee M.S."/>
            <person name="Yu Y."/>
            <person name="Do Choi Y."/>
            <person name="Park B.S."/>
            <person name="van Deynze A."/>
            <person name="Ashrafi H."/>
            <person name="Hill T."/>
            <person name="Kim W.T."/>
            <person name="Pai H.S."/>
            <person name="Ahn H.K."/>
            <person name="Yeam I."/>
            <person name="Giovannoni J.J."/>
            <person name="Rose J.K."/>
            <person name="Sorensen I."/>
            <person name="Lee S.J."/>
            <person name="Kim R.W."/>
            <person name="Choi I.Y."/>
            <person name="Choi B.S."/>
            <person name="Lim J.S."/>
            <person name="Lee Y.H."/>
            <person name="Choi D."/>
        </authorList>
    </citation>
    <scope>NUCLEOTIDE SEQUENCE [LARGE SCALE GENOMIC DNA]</scope>
    <source>
        <strain evidence="5">cv. CM334</strain>
    </source>
</reference>
<keyword evidence="5" id="KW-1185">Reference proteome</keyword>
<dbReference type="PANTHER" id="PTHR47038">
    <property type="entry name" value="BAG-ASSOCIATED GRAM PROTEIN 1"/>
    <property type="match status" value="1"/>
</dbReference>
<feature type="domain" description="VASt" evidence="3">
    <location>
        <begin position="1"/>
        <end position="167"/>
    </location>
</feature>
<sequence>METNLEEVAAPAQNELFWRLDHVDIGSHDYQLPSASSSVVSVIFHFSLSQELTCQWHSADDYDGQVREITFRTICNSPMCPPDSAMTEYQHAILSPDKKMLVFETVQQAHDVPFGSCFEVHCRWSLKASSESSCILDIKVEPSLVLPKFHLLQSFDLKLQLDLFLGNPRRVF</sequence>
<evidence type="ECO:0000256" key="2">
    <source>
        <dbReference type="ARBA" id="ARBA00023136"/>
    </source>
</evidence>
<dbReference type="AlphaFoldDB" id="A0A2G3AN09"/>
<dbReference type="STRING" id="4072.A0A2G3AN09"/>
<name>A0A2G3AN09_CAPAN</name>
<dbReference type="InterPro" id="IPR044655">
    <property type="entry name" value="BAGP1-like"/>
</dbReference>
<evidence type="ECO:0000313" key="5">
    <source>
        <dbReference type="Proteomes" id="UP000222542"/>
    </source>
</evidence>
<comment type="caution">
    <text evidence="4">The sequence shown here is derived from an EMBL/GenBank/DDBJ whole genome shotgun (WGS) entry which is preliminary data.</text>
</comment>
<comment type="subcellular location">
    <subcellularLocation>
        <location evidence="1">Membrane</location>
    </subcellularLocation>
</comment>
<dbReference type="InterPro" id="IPR031968">
    <property type="entry name" value="VASt"/>
</dbReference>
<dbReference type="PROSITE" id="PS51778">
    <property type="entry name" value="VAST"/>
    <property type="match status" value="1"/>
</dbReference>
<evidence type="ECO:0000313" key="4">
    <source>
        <dbReference type="EMBL" id="PHT95622.1"/>
    </source>
</evidence>
<dbReference type="GO" id="GO:0016020">
    <property type="term" value="C:membrane"/>
    <property type="evidence" value="ECO:0007669"/>
    <property type="project" value="UniProtKB-SubCell"/>
</dbReference>
<dbReference type="EMBL" id="AYRZ02000001">
    <property type="protein sequence ID" value="PHT95622.1"/>
    <property type="molecule type" value="Genomic_DNA"/>
</dbReference>
<reference evidence="4 5" key="2">
    <citation type="journal article" date="2017" name="Genome Biol.">
        <title>New reference genome sequences of hot pepper reveal the massive evolution of plant disease-resistance genes by retroduplication.</title>
        <authorList>
            <person name="Kim S."/>
            <person name="Park J."/>
            <person name="Yeom S.I."/>
            <person name="Kim Y.M."/>
            <person name="Seo E."/>
            <person name="Kim K.T."/>
            <person name="Kim M.S."/>
            <person name="Lee J.M."/>
            <person name="Cheong K."/>
            <person name="Shin H.S."/>
            <person name="Kim S.B."/>
            <person name="Han K."/>
            <person name="Lee J."/>
            <person name="Park M."/>
            <person name="Lee H.A."/>
            <person name="Lee H.Y."/>
            <person name="Lee Y."/>
            <person name="Oh S."/>
            <person name="Lee J.H."/>
            <person name="Choi E."/>
            <person name="Choi E."/>
            <person name="Lee S.E."/>
            <person name="Jeon J."/>
            <person name="Kim H."/>
            <person name="Choi G."/>
            <person name="Song H."/>
            <person name="Lee J."/>
            <person name="Lee S.C."/>
            <person name="Kwon J.K."/>
            <person name="Lee H.Y."/>
            <person name="Koo N."/>
            <person name="Hong Y."/>
            <person name="Kim R.W."/>
            <person name="Kang W.H."/>
            <person name="Huh J.H."/>
            <person name="Kang B.C."/>
            <person name="Yang T.J."/>
            <person name="Lee Y.H."/>
            <person name="Bennetzen J.L."/>
            <person name="Choi D."/>
        </authorList>
    </citation>
    <scope>NUCLEOTIDE SEQUENCE [LARGE SCALE GENOMIC DNA]</scope>
    <source>
        <strain evidence="5">cv. CM334</strain>
    </source>
</reference>
<organism evidence="4 5">
    <name type="scientific">Capsicum annuum</name>
    <name type="common">Capsicum pepper</name>
    <dbReference type="NCBI Taxonomy" id="4072"/>
    <lineage>
        <taxon>Eukaryota</taxon>
        <taxon>Viridiplantae</taxon>
        <taxon>Streptophyta</taxon>
        <taxon>Embryophyta</taxon>
        <taxon>Tracheophyta</taxon>
        <taxon>Spermatophyta</taxon>
        <taxon>Magnoliopsida</taxon>
        <taxon>eudicotyledons</taxon>
        <taxon>Gunneridae</taxon>
        <taxon>Pentapetalae</taxon>
        <taxon>asterids</taxon>
        <taxon>lamiids</taxon>
        <taxon>Solanales</taxon>
        <taxon>Solanaceae</taxon>
        <taxon>Solanoideae</taxon>
        <taxon>Capsiceae</taxon>
        <taxon>Capsicum</taxon>
    </lineage>
</organism>
<protein>
    <recommendedName>
        <fullName evidence="3">VASt domain-containing protein</fullName>
    </recommendedName>
</protein>
<dbReference type="Proteomes" id="UP000222542">
    <property type="component" value="Unassembled WGS sequence"/>
</dbReference>